<comment type="subcellular location">
    <subcellularLocation>
        <location evidence="1">Membrane</location>
    </subcellularLocation>
</comment>
<organism evidence="8 9">
    <name type="scientific">Mytilus coruscus</name>
    <name type="common">Sea mussel</name>
    <dbReference type="NCBI Taxonomy" id="42192"/>
    <lineage>
        <taxon>Eukaryota</taxon>
        <taxon>Metazoa</taxon>
        <taxon>Spiralia</taxon>
        <taxon>Lophotrochozoa</taxon>
        <taxon>Mollusca</taxon>
        <taxon>Bivalvia</taxon>
        <taxon>Autobranchia</taxon>
        <taxon>Pteriomorphia</taxon>
        <taxon>Mytilida</taxon>
        <taxon>Mytiloidea</taxon>
        <taxon>Mytilidae</taxon>
        <taxon>Mytilinae</taxon>
        <taxon>Mytilus</taxon>
    </lineage>
</organism>
<evidence type="ECO:0000256" key="4">
    <source>
        <dbReference type="ARBA" id="ARBA00023136"/>
    </source>
</evidence>
<dbReference type="SMART" id="SM00408">
    <property type="entry name" value="IGc2"/>
    <property type="match status" value="2"/>
</dbReference>
<name>A0A6J8BQR3_MYTCO</name>
<keyword evidence="2" id="KW-0732">Signal</keyword>
<dbReference type="PANTHER" id="PTHR23277:SF108">
    <property type="entry name" value="FASCICLIN-3"/>
    <property type="match status" value="1"/>
</dbReference>
<dbReference type="PANTHER" id="PTHR23277">
    <property type="entry name" value="NECTIN-RELATED"/>
    <property type="match status" value="1"/>
</dbReference>
<dbReference type="InterPro" id="IPR013783">
    <property type="entry name" value="Ig-like_fold"/>
</dbReference>
<dbReference type="SMART" id="SM00409">
    <property type="entry name" value="IG"/>
    <property type="match status" value="4"/>
</dbReference>
<gene>
    <name evidence="8" type="ORF">MCOR_21723</name>
</gene>
<dbReference type="InterPro" id="IPR036179">
    <property type="entry name" value="Ig-like_dom_sf"/>
</dbReference>
<evidence type="ECO:0000259" key="7">
    <source>
        <dbReference type="PROSITE" id="PS50835"/>
    </source>
</evidence>
<accession>A0A6J8BQR3</accession>
<evidence type="ECO:0000256" key="5">
    <source>
        <dbReference type="ARBA" id="ARBA00023157"/>
    </source>
</evidence>
<dbReference type="Proteomes" id="UP000507470">
    <property type="component" value="Unassembled WGS sequence"/>
</dbReference>
<protein>
    <submittedName>
        <fullName evidence="8">CADM3</fullName>
    </submittedName>
</protein>
<dbReference type="Pfam" id="PF13927">
    <property type="entry name" value="Ig_3"/>
    <property type="match status" value="2"/>
</dbReference>
<dbReference type="SUPFAM" id="SSF48726">
    <property type="entry name" value="Immunoglobulin"/>
    <property type="match status" value="2"/>
</dbReference>
<evidence type="ECO:0000256" key="6">
    <source>
        <dbReference type="ARBA" id="ARBA00023180"/>
    </source>
</evidence>
<keyword evidence="9" id="KW-1185">Reference proteome</keyword>
<sequence length="895" mass="100944">MIQIEGIKLYICLLQVIYSYFNILAVNITSNQNIAGLIGKNDTHLTCSFTIYINQNFINVAIITRNKDGLFQTEEPVAIFPADKAAMLLPSGDYLSGRVTLTNITKVSTTATLRFDNLECEDEKDYICTFSYINDLGVVIIDKSEPTRILVKAFPSMPDIISYIVIASIGIKKQDNSSGNLSNNRNNISLSTNRNSRLSFSTLLTDTVTLTSLRSTEKSVPSFREGDSVQFTCTGNIGKPQGRFVWEIIPQQGEPIVFSNETTEVVDQIRDICSFRGTSNLTFQMISDYFKAKVRCFEETQADVIGMFVETEPLDVLYTVRHINIINQPNQAQYDQKTPTITLTCKGDGNPEPTYKWFRQENTRSILSSSNLYIIEDVIQNNSGVYICEAYNTIDYIVYSAKYSVEIDIVEELWSSTESDSLKISAEYAALVIPVICVVVITMICFAVRKHHCKRGKGKISSLLDASVIYAEVNEHTKLKYRLKNNQATSLIHAKVEHALMEDILSASISINQNITGLVGKNDTHLTCTFIKDNNQDFINVAITARNKNGIFPKNEPVAVFLPDKGAILPLSGDYLSGRVTLTNITKISTSATLRFDNLECEDEKDYICTFIYVNDLGVVITDESEPTRILVKETEPLNVSYTVRHINITKRPNQAQYDQKTPTIILTCKGDGNPEPSYKWFRQENTHSILSSTNLYIIEDVVQNNSGVYICEVYNTIDDIEYNANYSVEIDIDIAQLKLQYHLLTTVSKKFLSNITNYMQHVKETFYLPLKKAQNCCQKLMNYILSCCDSNVRSTTHNTVPLTEFDCTLDVKKEKKSNCRSSGEDKNLVATVGINPKLEPTSDYIYADPCDTIQLGHVSDKTDPDIKYVYLFETTYHNHTDVFLVGLKYLIHLS</sequence>
<proteinExistence type="predicted"/>
<dbReference type="OrthoDB" id="6158624at2759"/>
<dbReference type="GO" id="GO:0005912">
    <property type="term" value="C:adherens junction"/>
    <property type="evidence" value="ECO:0007669"/>
    <property type="project" value="TreeGrafter"/>
</dbReference>
<dbReference type="Gene3D" id="2.60.40.10">
    <property type="entry name" value="Immunoglobulins"/>
    <property type="match status" value="4"/>
</dbReference>
<keyword evidence="4" id="KW-0472">Membrane</keyword>
<evidence type="ECO:0000256" key="2">
    <source>
        <dbReference type="ARBA" id="ARBA00022729"/>
    </source>
</evidence>
<evidence type="ECO:0000256" key="3">
    <source>
        <dbReference type="ARBA" id="ARBA00022737"/>
    </source>
</evidence>
<evidence type="ECO:0000313" key="8">
    <source>
        <dbReference type="EMBL" id="CAC5386265.1"/>
    </source>
</evidence>
<keyword evidence="5" id="KW-1015">Disulfide bond</keyword>
<dbReference type="GO" id="GO:0007157">
    <property type="term" value="P:heterophilic cell-cell adhesion via plasma membrane cell adhesion molecules"/>
    <property type="evidence" value="ECO:0007669"/>
    <property type="project" value="TreeGrafter"/>
</dbReference>
<dbReference type="GO" id="GO:0016020">
    <property type="term" value="C:membrane"/>
    <property type="evidence" value="ECO:0007669"/>
    <property type="project" value="UniProtKB-SubCell"/>
</dbReference>
<dbReference type="InterPro" id="IPR051427">
    <property type="entry name" value="Nectin/Nectin-like"/>
</dbReference>
<dbReference type="GO" id="GO:0007156">
    <property type="term" value="P:homophilic cell adhesion via plasma membrane adhesion molecules"/>
    <property type="evidence" value="ECO:0007669"/>
    <property type="project" value="TreeGrafter"/>
</dbReference>
<reference evidence="8 9" key="1">
    <citation type="submission" date="2020-06" db="EMBL/GenBank/DDBJ databases">
        <authorList>
            <person name="Li R."/>
            <person name="Bekaert M."/>
        </authorList>
    </citation>
    <scope>NUCLEOTIDE SEQUENCE [LARGE SCALE GENOMIC DNA]</scope>
    <source>
        <strain evidence="9">wild</strain>
    </source>
</reference>
<keyword evidence="6" id="KW-0325">Glycoprotein</keyword>
<dbReference type="InterPro" id="IPR003598">
    <property type="entry name" value="Ig_sub2"/>
</dbReference>
<dbReference type="InterPro" id="IPR003599">
    <property type="entry name" value="Ig_sub"/>
</dbReference>
<feature type="domain" description="Ig-like" evidence="7">
    <location>
        <begin position="313"/>
        <end position="404"/>
    </location>
</feature>
<dbReference type="InterPro" id="IPR007110">
    <property type="entry name" value="Ig-like_dom"/>
</dbReference>
<evidence type="ECO:0000256" key="1">
    <source>
        <dbReference type="ARBA" id="ARBA00004370"/>
    </source>
</evidence>
<keyword evidence="3" id="KW-0677">Repeat</keyword>
<feature type="domain" description="Ig-like" evidence="7">
    <location>
        <begin position="637"/>
        <end position="728"/>
    </location>
</feature>
<evidence type="ECO:0000313" key="9">
    <source>
        <dbReference type="Proteomes" id="UP000507470"/>
    </source>
</evidence>
<dbReference type="PROSITE" id="PS50835">
    <property type="entry name" value="IG_LIKE"/>
    <property type="match status" value="2"/>
</dbReference>
<dbReference type="AlphaFoldDB" id="A0A6J8BQR3"/>
<dbReference type="EMBL" id="CACVKT020003845">
    <property type="protein sequence ID" value="CAC5386265.1"/>
    <property type="molecule type" value="Genomic_DNA"/>
</dbReference>